<reference evidence="3 4" key="1">
    <citation type="submission" date="2023-01" db="EMBL/GenBank/DDBJ databases">
        <authorList>
            <person name="Kreplak J."/>
        </authorList>
    </citation>
    <scope>NUCLEOTIDE SEQUENCE [LARGE SCALE GENOMIC DNA]</scope>
</reference>
<evidence type="ECO:0000256" key="1">
    <source>
        <dbReference type="SAM" id="MobiDB-lite"/>
    </source>
</evidence>
<keyword evidence="4" id="KW-1185">Reference proteome</keyword>
<organism evidence="3 4">
    <name type="scientific">Vicia faba</name>
    <name type="common">Broad bean</name>
    <name type="synonym">Faba vulgaris</name>
    <dbReference type="NCBI Taxonomy" id="3906"/>
    <lineage>
        <taxon>Eukaryota</taxon>
        <taxon>Viridiplantae</taxon>
        <taxon>Streptophyta</taxon>
        <taxon>Embryophyta</taxon>
        <taxon>Tracheophyta</taxon>
        <taxon>Spermatophyta</taxon>
        <taxon>Magnoliopsida</taxon>
        <taxon>eudicotyledons</taxon>
        <taxon>Gunneridae</taxon>
        <taxon>Pentapetalae</taxon>
        <taxon>rosids</taxon>
        <taxon>fabids</taxon>
        <taxon>Fabales</taxon>
        <taxon>Fabaceae</taxon>
        <taxon>Papilionoideae</taxon>
        <taxon>50 kb inversion clade</taxon>
        <taxon>NPAAA clade</taxon>
        <taxon>Hologalegina</taxon>
        <taxon>IRL clade</taxon>
        <taxon>Fabeae</taxon>
        <taxon>Vicia</taxon>
    </lineage>
</organism>
<name>A0AAV1AAW4_VICFA</name>
<protein>
    <submittedName>
        <fullName evidence="3">Uncharacterized protein</fullName>
    </submittedName>
</protein>
<keyword evidence="2" id="KW-0472">Membrane</keyword>
<accession>A0AAV1AAW4</accession>
<gene>
    <name evidence="3" type="ORF">VFH_IV035960</name>
</gene>
<sequence length="114" mass="12773">MVTDSALSNDSQTKIDIVVPIVIIRTGSVVANSIPRQSKKQKGKKPVTKRRQSERIKLSWFKKPITGSGSSEQPIIIPEVGEKSGSKDSKLGVKTRFMKTWKTKKLETKFYVIL</sequence>
<keyword evidence="2" id="KW-0812">Transmembrane</keyword>
<evidence type="ECO:0000256" key="2">
    <source>
        <dbReference type="SAM" id="Phobius"/>
    </source>
</evidence>
<dbReference type="AlphaFoldDB" id="A0AAV1AAW4"/>
<dbReference type="Proteomes" id="UP001157006">
    <property type="component" value="Chromosome 4"/>
</dbReference>
<feature type="region of interest" description="Disordered" evidence="1">
    <location>
        <begin position="33"/>
        <end position="53"/>
    </location>
</feature>
<evidence type="ECO:0000313" key="4">
    <source>
        <dbReference type="Proteomes" id="UP001157006"/>
    </source>
</evidence>
<evidence type="ECO:0000313" key="3">
    <source>
        <dbReference type="EMBL" id="CAI8607391.1"/>
    </source>
</evidence>
<proteinExistence type="predicted"/>
<dbReference type="EMBL" id="OX451739">
    <property type="protein sequence ID" value="CAI8607391.1"/>
    <property type="molecule type" value="Genomic_DNA"/>
</dbReference>
<feature type="transmembrane region" description="Helical" evidence="2">
    <location>
        <begin position="17"/>
        <end position="35"/>
    </location>
</feature>
<keyword evidence="2" id="KW-1133">Transmembrane helix</keyword>
<feature type="compositionally biased region" description="Basic residues" evidence="1">
    <location>
        <begin position="37"/>
        <end position="50"/>
    </location>
</feature>